<dbReference type="SUPFAM" id="SSF52047">
    <property type="entry name" value="RNI-like"/>
    <property type="match status" value="1"/>
</dbReference>
<dbReference type="PROSITE" id="PS50181">
    <property type="entry name" value="FBOX"/>
    <property type="match status" value="1"/>
</dbReference>
<keyword evidence="3" id="KW-1185">Reference proteome</keyword>
<dbReference type="SUPFAM" id="SSF81383">
    <property type="entry name" value="F-box domain"/>
    <property type="match status" value="1"/>
</dbReference>
<protein>
    <recommendedName>
        <fullName evidence="1">F-box domain-containing protein</fullName>
    </recommendedName>
</protein>
<dbReference type="PANTHER" id="PTHR38926:SF72">
    <property type="entry name" value="IM:7136021-RELATED"/>
    <property type="match status" value="1"/>
</dbReference>
<evidence type="ECO:0000259" key="1">
    <source>
        <dbReference type="PROSITE" id="PS50181"/>
    </source>
</evidence>
<dbReference type="CDD" id="cd09917">
    <property type="entry name" value="F-box_SF"/>
    <property type="match status" value="1"/>
</dbReference>
<proteinExistence type="predicted"/>
<dbReference type="VEuPathDB" id="FungiDB:PHYBLDRAFT_65433"/>
<dbReference type="Gene3D" id="3.80.10.10">
    <property type="entry name" value="Ribonuclease Inhibitor"/>
    <property type="match status" value="1"/>
</dbReference>
<dbReference type="InterPro" id="IPR032675">
    <property type="entry name" value="LRR_dom_sf"/>
</dbReference>
<dbReference type="GeneID" id="29002365"/>
<gene>
    <name evidence="2" type="ORF">PHYBLDRAFT_65433</name>
</gene>
<dbReference type="InterPro" id="IPR001810">
    <property type="entry name" value="F-box_dom"/>
</dbReference>
<reference evidence="3" key="1">
    <citation type="submission" date="2015-06" db="EMBL/GenBank/DDBJ databases">
        <title>Expansion of signal transduction pathways in fungi by whole-genome duplication.</title>
        <authorList>
            <consortium name="DOE Joint Genome Institute"/>
            <person name="Corrochano L.M."/>
            <person name="Kuo A."/>
            <person name="Marcet-Houben M."/>
            <person name="Polaino S."/>
            <person name="Salamov A."/>
            <person name="Villalobos J.M."/>
            <person name="Alvarez M.I."/>
            <person name="Avalos J."/>
            <person name="Benito E.P."/>
            <person name="Benoit I."/>
            <person name="Burger G."/>
            <person name="Camino L.P."/>
            <person name="Canovas D."/>
            <person name="Cerda-Olmedo E."/>
            <person name="Cheng J.-F."/>
            <person name="Dominguez A."/>
            <person name="Elias M."/>
            <person name="Eslava A.P."/>
            <person name="Glaser F."/>
            <person name="Grimwood J."/>
            <person name="Gutierrez G."/>
            <person name="Heitman J."/>
            <person name="Henrissat B."/>
            <person name="Iturriaga E.A."/>
            <person name="Lang B.F."/>
            <person name="Lavin J.L."/>
            <person name="Lee S."/>
            <person name="Li W."/>
            <person name="Lindquist E."/>
            <person name="Lopez-Garcia S."/>
            <person name="Luque E.M."/>
            <person name="Marcos A.T."/>
            <person name="Martin J."/>
            <person name="McCluskey K."/>
            <person name="Medina H.R."/>
            <person name="Miralles-Duran A."/>
            <person name="Miyazaki A."/>
            <person name="Munoz-Torres E."/>
            <person name="Oguiza J.A."/>
            <person name="Ohm R."/>
            <person name="Olmedo M."/>
            <person name="Orejas M."/>
            <person name="Ortiz-Castellanos L."/>
            <person name="Pisabarro A.G."/>
            <person name="Rodriguez-Romero J."/>
            <person name="Ruiz-Herrera J."/>
            <person name="Ruiz-Vazquez R."/>
            <person name="Sanz C."/>
            <person name="Schackwitz W."/>
            <person name="Schmutz J."/>
            <person name="Shahriari M."/>
            <person name="Shelest E."/>
            <person name="Silva-Franco F."/>
            <person name="Soanes D."/>
            <person name="Syed K."/>
            <person name="Tagua V.G."/>
            <person name="Talbot N.J."/>
            <person name="Thon M."/>
            <person name="De vries R.P."/>
            <person name="Wiebenga A."/>
            <person name="Yadav J.S."/>
            <person name="Braun E.L."/>
            <person name="Baker S."/>
            <person name="Garre V."/>
            <person name="Horwitz B."/>
            <person name="Torres-Martinez S."/>
            <person name="Idnurm A."/>
            <person name="Herrera-Estrella A."/>
            <person name="Gabaldon T."/>
            <person name="Grigoriev I.V."/>
        </authorList>
    </citation>
    <scope>NUCLEOTIDE SEQUENCE [LARGE SCALE GENOMIC DNA]</scope>
    <source>
        <strain evidence="3">NRRL 1555(-)</strain>
    </source>
</reference>
<accession>A0A167MDF0</accession>
<dbReference type="OrthoDB" id="2253782at2759"/>
<sequence>MPISKLPFELLSRIADFLLFNDKASCTLVCKRWTTPFQESLWLSFNAKSIGRVTDLCYIVINLTRKFPGIIIGQTLNLTGHTTLTNWLQADVFRAFVNLRNLSITSIYLEDTDMDLPKYSGPSESLTSLRLGVLTLPWTTSTPMLIKFLSRFPNLKEIDIFPNSSRGAINFDMDNFNAIYKAVPKLKHIKARVSLTDIHQNAVKIIPSTIPACFVTSLDLEIVNRNNVWLYYLWLCYFSYKYKNLRTLKWMASCNSDESNIEQYIEKKGLLLPSITTVLPHLETVEFCTADRSEWSHTAFWDFICQPGSRIKNLKYKAMHRIHNESYPKTVISQLVPFFSKTLKTLSMEGDISFDIDNTIRPEFCFCPQLVNIEIKNCGVSIALDSLLNNCTALRQLKYCSGILYIDPGAHGTTMQHGLQRLELENVTTSVPVFNYMSFRCRRLKLMKITHSKIYGTMSEETRVMCIDMSYTNLELLEFEFVQFYSSSERIEENAAVNLVLLSQLIDPLPQMETMDSGNVTSIIDHIGWFHLFCEQDFAFDYTPKTRKLSEQEICTTLDYYKGVSSTEATDMQEEDAYFDEQTFKESWKKDLCRGYAELRCGNVIQNKKKSFAAVIFSISCIWKVVILRSTPWEQIHQLKETIYLCLLTAYVLFGKDLFTENELLYTYMTLS</sequence>
<organism evidence="2 3">
    <name type="scientific">Phycomyces blakesleeanus (strain ATCC 8743b / DSM 1359 / FGSC 10004 / NBRC 33097 / NRRL 1555)</name>
    <dbReference type="NCBI Taxonomy" id="763407"/>
    <lineage>
        <taxon>Eukaryota</taxon>
        <taxon>Fungi</taxon>
        <taxon>Fungi incertae sedis</taxon>
        <taxon>Mucoromycota</taxon>
        <taxon>Mucoromycotina</taxon>
        <taxon>Mucoromycetes</taxon>
        <taxon>Mucorales</taxon>
        <taxon>Phycomycetaceae</taxon>
        <taxon>Phycomyces</taxon>
    </lineage>
</organism>
<evidence type="ECO:0000313" key="3">
    <source>
        <dbReference type="Proteomes" id="UP000077315"/>
    </source>
</evidence>
<name>A0A167MDF0_PHYB8</name>
<feature type="domain" description="F-box" evidence="1">
    <location>
        <begin position="1"/>
        <end position="45"/>
    </location>
</feature>
<dbReference type="Proteomes" id="UP000077315">
    <property type="component" value="Unassembled WGS sequence"/>
</dbReference>
<dbReference type="InParanoid" id="A0A167MDF0"/>
<dbReference type="AlphaFoldDB" id="A0A167MDF0"/>
<evidence type="ECO:0000313" key="2">
    <source>
        <dbReference type="EMBL" id="OAD72527.1"/>
    </source>
</evidence>
<dbReference type="Pfam" id="PF12937">
    <property type="entry name" value="F-box-like"/>
    <property type="match status" value="1"/>
</dbReference>
<dbReference type="PANTHER" id="PTHR38926">
    <property type="entry name" value="F-BOX DOMAIN CONTAINING PROTEIN, EXPRESSED"/>
    <property type="match status" value="1"/>
</dbReference>
<dbReference type="InterPro" id="IPR036047">
    <property type="entry name" value="F-box-like_dom_sf"/>
</dbReference>
<dbReference type="Gene3D" id="1.20.1280.50">
    <property type="match status" value="1"/>
</dbReference>
<dbReference type="RefSeq" id="XP_018290567.1">
    <property type="nucleotide sequence ID" value="XM_018441459.1"/>
</dbReference>
<dbReference type="EMBL" id="KV440983">
    <property type="protein sequence ID" value="OAD72527.1"/>
    <property type="molecule type" value="Genomic_DNA"/>
</dbReference>